<gene>
    <name evidence="3" type="ORF">CCUR1050_LOCUS27181</name>
</gene>
<dbReference type="Pfam" id="PF00168">
    <property type="entry name" value="C2"/>
    <property type="match status" value="4"/>
</dbReference>
<dbReference type="AlphaFoldDB" id="A0A7S0MUA6"/>
<dbReference type="EMBL" id="HBEZ01049436">
    <property type="protein sequence ID" value="CAD8651497.1"/>
    <property type="molecule type" value="Transcribed_RNA"/>
</dbReference>
<feature type="domain" description="C2" evidence="2">
    <location>
        <begin position="174"/>
        <end position="311"/>
    </location>
</feature>
<accession>A0A7S0MUA6</accession>
<dbReference type="InterPro" id="IPR052981">
    <property type="entry name" value="Ingression_C2_domain"/>
</dbReference>
<evidence type="ECO:0000256" key="1">
    <source>
        <dbReference type="SAM" id="MobiDB-lite"/>
    </source>
</evidence>
<dbReference type="Gene3D" id="2.60.40.150">
    <property type="entry name" value="C2 domain"/>
    <property type="match status" value="4"/>
</dbReference>
<dbReference type="PROSITE" id="PS50004">
    <property type="entry name" value="C2"/>
    <property type="match status" value="4"/>
</dbReference>
<organism evidence="3">
    <name type="scientific">Cryptomonas curvata</name>
    <dbReference type="NCBI Taxonomy" id="233186"/>
    <lineage>
        <taxon>Eukaryota</taxon>
        <taxon>Cryptophyceae</taxon>
        <taxon>Cryptomonadales</taxon>
        <taxon>Cryptomonadaceae</taxon>
        <taxon>Cryptomonas</taxon>
    </lineage>
</organism>
<evidence type="ECO:0000313" key="3">
    <source>
        <dbReference type="EMBL" id="CAD8651497.1"/>
    </source>
</evidence>
<dbReference type="PANTHER" id="PTHR47052:SF3">
    <property type="entry name" value="INGRESSION PROTEIN 1"/>
    <property type="match status" value="1"/>
</dbReference>
<feature type="domain" description="C2" evidence="2">
    <location>
        <begin position="336"/>
        <end position="467"/>
    </location>
</feature>
<dbReference type="InterPro" id="IPR035892">
    <property type="entry name" value="C2_domain_sf"/>
</dbReference>
<dbReference type="SMART" id="SM00239">
    <property type="entry name" value="C2"/>
    <property type="match status" value="4"/>
</dbReference>
<dbReference type="CDD" id="cd00030">
    <property type="entry name" value="C2"/>
    <property type="match status" value="2"/>
</dbReference>
<dbReference type="SUPFAM" id="SSF49562">
    <property type="entry name" value="C2 domain (Calcium/lipid-binding domain, CaLB)"/>
    <property type="match status" value="4"/>
</dbReference>
<evidence type="ECO:0000259" key="2">
    <source>
        <dbReference type="PROSITE" id="PS50004"/>
    </source>
</evidence>
<sequence>MGVGMPSGQPLPNSSLDPFSMLKEIRVKVMILEGGPEFRQGLTGRDKTDPYITICLQSDSGQKGKVEKTSYKNDAGGNAAFNETLNLIYSSQLDTLHFELFDWNQVTAHELLATQNVSLRTLFSSHNAFSLPVETKVELVDPHGKASGYLSFSVNFIPSAAAAPMPPPAAALAGYGAPQGIPRRGSQGFGGGALRSIRVREINLLDGPEFCQGRLGKDKTDPFVRFSLQPDRRPNAPKAPKSPSLAQTEFKKDAGKSATWPQAVLDLEPRGDVLHVELWDHNDYTDHELLGCCDTSLAALMQEARGAPYIQKVVMLGDGNNAQKAKVSFVVEFIVAHAQPALAMGGAPADYRMLQSVTVTDMSLQGGPEYCQGYTGKDKTDPFLRFGLQSDPRSTNTGVMQKTTAKDNAGSNASWQERLNLPYAQGRDFLHLELWDNNAVTSDELLGNAVRNLQELFVRSNGGTQPVQITETLIRQKDQKHMGHVTFSVRFEMHSGGGAGGPSVSGKELQVKVVRLQDGPSTAGFMDKTDPYIKLMLQDSNGRSTMKQVKTQHVSNAGGNATFNATFTFPITPGQDILSVELWDKDDFNKDDFLGRGMVNINSLCIPNSTVSSQVRLEDRGNFKGNVLLELLLIARDGVPRAQTSSSGLNDWLPYCGPPGYLSKEEALRTGGPGLNPPHPPAGYKFAGWAPPPDGRNHDGSWKFENNMWLKLGQQPKVTWTHVRDPGLLQQQQQQQQQQLQQQQNGFTLAEI</sequence>
<name>A0A7S0MUA6_9CRYP</name>
<dbReference type="InterPro" id="IPR000008">
    <property type="entry name" value="C2_dom"/>
</dbReference>
<feature type="domain" description="C2" evidence="2">
    <location>
        <begin position="6"/>
        <end position="133"/>
    </location>
</feature>
<feature type="domain" description="C2" evidence="2">
    <location>
        <begin position="481"/>
        <end position="615"/>
    </location>
</feature>
<protein>
    <recommendedName>
        <fullName evidence="2">C2 domain-containing protein</fullName>
    </recommendedName>
</protein>
<proteinExistence type="predicted"/>
<reference evidence="3" key="1">
    <citation type="submission" date="2021-01" db="EMBL/GenBank/DDBJ databases">
        <authorList>
            <person name="Corre E."/>
            <person name="Pelletier E."/>
            <person name="Niang G."/>
            <person name="Scheremetjew M."/>
            <person name="Finn R."/>
            <person name="Kale V."/>
            <person name="Holt S."/>
            <person name="Cochrane G."/>
            <person name="Meng A."/>
            <person name="Brown T."/>
            <person name="Cohen L."/>
        </authorList>
    </citation>
    <scope>NUCLEOTIDE SEQUENCE</scope>
    <source>
        <strain evidence="3">CCAP979/52</strain>
    </source>
</reference>
<dbReference type="PANTHER" id="PTHR47052">
    <property type="entry name" value="CONSERVED SERINE PROLINE-RICH PROTEIN (AFU_ORTHOLOGUE AFUA_2G01790)"/>
    <property type="match status" value="1"/>
</dbReference>
<feature type="region of interest" description="Disordered" evidence="1">
    <location>
        <begin position="226"/>
        <end position="257"/>
    </location>
</feature>